<dbReference type="Pfam" id="PF10328">
    <property type="entry name" value="7TM_GPCR_Srx"/>
    <property type="match status" value="1"/>
</dbReference>
<sequence>MNATDDRLDEVIAGIIMGVIGTFGIVVNITVVYLIYHTPSFHHAFGYICASHLLADVGLLTAFLFWATPASVIGLPQTVTDSLAGKKIGQYSMLFWYASMYGQLQLAINRLASILTPIHYK</sequence>
<name>A0A3P6SSJ7_CYLGO</name>
<accession>A0A3P6SSJ7</accession>
<dbReference type="AlphaFoldDB" id="A0A3P6SSJ7"/>
<evidence type="ECO:0000259" key="2">
    <source>
        <dbReference type="Pfam" id="PF10328"/>
    </source>
</evidence>
<evidence type="ECO:0000313" key="3">
    <source>
        <dbReference type="EMBL" id="VDK73013.1"/>
    </source>
</evidence>
<dbReference type="OrthoDB" id="5874085at2759"/>
<dbReference type="Proteomes" id="UP000271889">
    <property type="component" value="Unassembled WGS sequence"/>
</dbReference>
<gene>
    <name evidence="3" type="ORF">CGOC_LOCUS6892</name>
</gene>
<reference evidence="3 4" key="1">
    <citation type="submission" date="2018-11" db="EMBL/GenBank/DDBJ databases">
        <authorList>
            <consortium name="Pathogen Informatics"/>
        </authorList>
    </citation>
    <scope>NUCLEOTIDE SEQUENCE [LARGE SCALE GENOMIC DNA]</scope>
</reference>
<protein>
    <recommendedName>
        <fullName evidence="2">7TM GPCR serpentine receptor class x (Srx) domain-containing protein</fullName>
    </recommendedName>
</protein>
<proteinExistence type="predicted"/>
<organism evidence="3 4">
    <name type="scientific">Cylicostephanus goldi</name>
    <name type="common">Nematode worm</name>
    <dbReference type="NCBI Taxonomy" id="71465"/>
    <lineage>
        <taxon>Eukaryota</taxon>
        <taxon>Metazoa</taxon>
        <taxon>Ecdysozoa</taxon>
        <taxon>Nematoda</taxon>
        <taxon>Chromadorea</taxon>
        <taxon>Rhabditida</taxon>
        <taxon>Rhabditina</taxon>
        <taxon>Rhabditomorpha</taxon>
        <taxon>Strongyloidea</taxon>
        <taxon>Strongylidae</taxon>
        <taxon>Cylicostephanus</taxon>
    </lineage>
</organism>
<dbReference type="PANTHER" id="PTHR23017:SF3">
    <property type="entry name" value="G-PROTEIN COUPLED RECEPTORS FAMILY 1 PROFILE DOMAIN-CONTAINING PROTEIN"/>
    <property type="match status" value="1"/>
</dbReference>
<dbReference type="InterPro" id="IPR019430">
    <property type="entry name" value="7TM_GPCR_serpentine_rcpt_Srx"/>
</dbReference>
<dbReference type="PANTHER" id="PTHR23017">
    <property type="entry name" value="SERPENTINE RECEPTOR, CLASS X"/>
    <property type="match status" value="1"/>
</dbReference>
<dbReference type="EMBL" id="UYRV01023095">
    <property type="protein sequence ID" value="VDK73013.1"/>
    <property type="molecule type" value="Genomic_DNA"/>
</dbReference>
<feature type="transmembrane region" description="Helical" evidence="1">
    <location>
        <begin position="45"/>
        <end position="68"/>
    </location>
</feature>
<feature type="domain" description="7TM GPCR serpentine receptor class x (Srx)" evidence="2">
    <location>
        <begin position="19"/>
        <end position="121"/>
    </location>
</feature>
<keyword evidence="1" id="KW-1133">Transmembrane helix</keyword>
<keyword evidence="1" id="KW-0472">Membrane</keyword>
<dbReference type="SUPFAM" id="SSF81321">
    <property type="entry name" value="Family A G protein-coupled receptor-like"/>
    <property type="match status" value="1"/>
</dbReference>
<evidence type="ECO:0000256" key="1">
    <source>
        <dbReference type="SAM" id="Phobius"/>
    </source>
</evidence>
<evidence type="ECO:0000313" key="4">
    <source>
        <dbReference type="Proteomes" id="UP000271889"/>
    </source>
</evidence>
<keyword evidence="1" id="KW-0812">Transmembrane</keyword>
<dbReference type="Gene3D" id="1.20.1070.10">
    <property type="entry name" value="Rhodopsin 7-helix transmembrane proteins"/>
    <property type="match status" value="1"/>
</dbReference>
<feature type="transmembrane region" description="Helical" evidence="1">
    <location>
        <begin position="12"/>
        <end position="36"/>
    </location>
</feature>
<keyword evidence="4" id="KW-1185">Reference proteome</keyword>